<dbReference type="RefSeq" id="WP_084237392.1">
    <property type="nucleotide sequence ID" value="NZ_FWXT01000001.1"/>
</dbReference>
<proteinExistence type="predicted"/>
<dbReference type="Proteomes" id="UP000192756">
    <property type="component" value="Unassembled WGS sequence"/>
</dbReference>
<dbReference type="OrthoDB" id="665720at2"/>
<feature type="domain" description="DUF6268" evidence="1">
    <location>
        <begin position="19"/>
        <end position="299"/>
    </location>
</feature>
<evidence type="ECO:0000259" key="1">
    <source>
        <dbReference type="Pfam" id="PF19783"/>
    </source>
</evidence>
<accession>A0A1W2A007</accession>
<evidence type="ECO:0000313" key="2">
    <source>
        <dbReference type="EMBL" id="SMC54007.1"/>
    </source>
</evidence>
<dbReference type="AlphaFoldDB" id="A0A1W2A007"/>
<evidence type="ECO:0000313" key="3">
    <source>
        <dbReference type="Proteomes" id="UP000192756"/>
    </source>
</evidence>
<sequence length="304" mass="34120">MKTLNYYLLLAGLGFGITTRAQTGFSGHLKTEYVPFSNYVRPADSVKTGSTSDFKRIQLGFNLPLSFKVDTTGRPKMWTITTEGSYAKMTNRNYEETLFPTKMLNAQIGLVNMRPLGKTWSILTMASVGIFTDTEEINKDDILAQGGILFIKHFNPRTAFGFGPVVTNTFGVPMVLPGIYFNWVTRGKYQLRVNFPEGITFGMQMTPSVRLNTVVELSGMTAERNIDNRSFLLGYQQIIAGLRPEVKLGRSLSLQLTGGTTLARSFSTTSRKLKDFFKFKDEADPRFTTTFYGSVGLKWDFSKK</sequence>
<reference evidence="3" key="1">
    <citation type="submission" date="2017-04" db="EMBL/GenBank/DDBJ databases">
        <authorList>
            <person name="Varghese N."/>
            <person name="Submissions S."/>
        </authorList>
    </citation>
    <scope>NUCLEOTIDE SEQUENCE [LARGE SCALE GENOMIC DNA]</scope>
    <source>
        <strain evidence="3">DSM 12126</strain>
    </source>
</reference>
<organism evidence="2 3">
    <name type="scientific">Pedobacter africanus</name>
    <dbReference type="NCBI Taxonomy" id="151894"/>
    <lineage>
        <taxon>Bacteria</taxon>
        <taxon>Pseudomonadati</taxon>
        <taxon>Bacteroidota</taxon>
        <taxon>Sphingobacteriia</taxon>
        <taxon>Sphingobacteriales</taxon>
        <taxon>Sphingobacteriaceae</taxon>
        <taxon>Pedobacter</taxon>
    </lineage>
</organism>
<keyword evidence="3" id="KW-1185">Reference proteome</keyword>
<gene>
    <name evidence="2" type="ORF">SAMN04488524_1121</name>
</gene>
<protein>
    <recommendedName>
        <fullName evidence="1">DUF6268 domain-containing protein</fullName>
    </recommendedName>
</protein>
<name>A0A1W2A007_9SPHI</name>
<dbReference type="EMBL" id="FWXT01000001">
    <property type="protein sequence ID" value="SMC54007.1"/>
    <property type="molecule type" value="Genomic_DNA"/>
</dbReference>
<dbReference type="InterPro" id="IPR046235">
    <property type="entry name" value="DUF6268"/>
</dbReference>
<dbReference type="Pfam" id="PF19783">
    <property type="entry name" value="DUF6268"/>
    <property type="match status" value="1"/>
</dbReference>